<dbReference type="PANTHER" id="PTHR43155">
    <property type="entry name" value="CYCLIC DI-GMP PHOSPHODIESTERASE PA4108-RELATED"/>
    <property type="match status" value="1"/>
</dbReference>
<feature type="domain" description="HD-GYP" evidence="1">
    <location>
        <begin position="189"/>
        <end position="373"/>
    </location>
</feature>
<dbReference type="Pfam" id="PF13487">
    <property type="entry name" value="HD_5"/>
    <property type="match status" value="1"/>
</dbReference>
<dbReference type="AlphaFoldDB" id="A0AAU9DRT6"/>
<proteinExistence type="predicted"/>
<dbReference type="InterPro" id="IPR037522">
    <property type="entry name" value="HD_GYP_dom"/>
</dbReference>
<evidence type="ECO:0000313" key="3">
    <source>
        <dbReference type="Proteomes" id="UP001321582"/>
    </source>
</evidence>
<sequence length="373" mass="42811">MEVLTLDIISALINALKYANINRLIKLEKRAVLTNLLSMEIDENITYQATMASFLKDIGKIGVREVKEKRMNYKSSEIMRIMPEIIPFQYNIADIILESNEKIDGTGCPSNKEDVLIEAQIIVIVEEYLKTMSFEELSNEKRYNRKIVLQLKKLLENGKIIDILNDEKKLNKVFSGEINKYNVYKEQLEGVEEEQFMHTIASIIDAKHQYTGGHTQRVATFSYAIAKNMGYEKEKLSEIRYAAYLHDIGKLAVDLDILDKPGKLTDEEFEKIKLHAKYSYDILSDSPRLRKFAFGALHHEKMDGTGYPFGLKGDEIPEGSRLIAIADILDALTSDRNYRKPFTFKEAFELMEMMKGTALDSKIFDIAKTTFNI</sequence>
<gene>
    <name evidence="2" type="ORF">HLVA_02430</name>
</gene>
<dbReference type="CDD" id="cd00077">
    <property type="entry name" value="HDc"/>
    <property type="match status" value="1"/>
</dbReference>
<protein>
    <recommendedName>
        <fullName evidence="1">HD-GYP domain-containing protein</fullName>
    </recommendedName>
</protein>
<evidence type="ECO:0000313" key="2">
    <source>
        <dbReference type="EMBL" id="BDU49674.1"/>
    </source>
</evidence>
<accession>A0AAU9DRT6</accession>
<dbReference type="KEGG" id="haby:HLVA_02430"/>
<keyword evidence="3" id="KW-1185">Reference proteome</keyword>
<reference evidence="2 3" key="1">
    <citation type="submission" date="2022-11" db="EMBL/GenBank/DDBJ databases">
        <title>Haliovirga abyssi gen. nov., sp. nov., a mesophilic fermentative bacterium isolated from the Iheya North hydrothermal field and the proposal of Haliovirgaceae fam. nov.</title>
        <authorList>
            <person name="Miyazaki U."/>
            <person name="Tame A."/>
            <person name="Miyazaki J."/>
            <person name="Takai K."/>
            <person name="Sawayama S."/>
            <person name="Kitajima M."/>
            <person name="Okamoto A."/>
            <person name="Nakagawa S."/>
        </authorList>
    </citation>
    <scope>NUCLEOTIDE SEQUENCE [LARGE SCALE GENOMIC DNA]</scope>
    <source>
        <strain evidence="2 3">IC12</strain>
    </source>
</reference>
<dbReference type="PROSITE" id="PS51832">
    <property type="entry name" value="HD_GYP"/>
    <property type="match status" value="1"/>
</dbReference>
<dbReference type="Gene3D" id="1.10.3210.10">
    <property type="entry name" value="Hypothetical protein af1432"/>
    <property type="match status" value="2"/>
</dbReference>
<dbReference type="EMBL" id="AP027059">
    <property type="protein sequence ID" value="BDU49674.1"/>
    <property type="molecule type" value="Genomic_DNA"/>
</dbReference>
<organism evidence="2 3">
    <name type="scientific">Haliovirga abyssi</name>
    <dbReference type="NCBI Taxonomy" id="2996794"/>
    <lineage>
        <taxon>Bacteria</taxon>
        <taxon>Fusobacteriati</taxon>
        <taxon>Fusobacteriota</taxon>
        <taxon>Fusobacteriia</taxon>
        <taxon>Fusobacteriales</taxon>
        <taxon>Haliovirgaceae</taxon>
        <taxon>Haliovirga</taxon>
    </lineage>
</organism>
<dbReference type="InterPro" id="IPR003607">
    <property type="entry name" value="HD/PDEase_dom"/>
</dbReference>
<evidence type="ECO:0000259" key="1">
    <source>
        <dbReference type="PROSITE" id="PS51832"/>
    </source>
</evidence>
<dbReference type="RefSeq" id="WP_307904620.1">
    <property type="nucleotide sequence ID" value="NZ_AP027059.1"/>
</dbReference>
<dbReference type="SUPFAM" id="SSF109604">
    <property type="entry name" value="HD-domain/PDEase-like"/>
    <property type="match status" value="1"/>
</dbReference>
<dbReference type="SMART" id="SM00471">
    <property type="entry name" value="HDc"/>
    <property type="match status" value="1"/>
</dbReference>
<dbReference type="Proteomes" id="UP001321582">
    <property type="component" value="Chromosome"/>
</dbReference>
<name>A0AAU9DRT6_9FUSO</name>